<evidence type="ECO:0000313" key="2">
    <source>
        <dbReference type="Proteomes" id="UP000828048"/>
    </source>
</evidence>
<gene>
    <name evidence="1" type="ORF">Vadar_032312</name>
</gene>
<dbReference type="EMBL" id="CM037152">
    <property type="protein sequence ID" value="KAH7836052.1"/>
    <property type="molecule type" value="Genomic_DNA"/>
</dbReference>
<accession>A0ACB7X5J2</accession>
<sequence>MEWLINVHFVVRNLETASRLLHCRISWSNWSTNGGVWFGNVFGTVVFSPFYALLFYLLPSPACLLGSSVGCIFWSSRGNDFFVGVSDNSYRYDEIGNEPLRLTSSGQKLHVAGEGSSKNSAVLCPCALTKFDFDNGLQGDLRFDSLVDDDSLVDNEVFLGIPSEEDDHWIEDFSCGSSGIEFSSSAAESCSISRHINSWSEATSSESVEILLKSVGQEEIVQGDAFVEESDACHEFGSLTEQMEPHMKQDAKVMDVVDSDPALQSDELLDHSSSVNNVESISQTQEAEISTRGSSDLLDPKASSGTCGVIVTEYNPGVNETNIEVNVSGNEYMNDRVQKKSSSSGMQIGDIGSSSQDNSATVGVLINQEPENQACDVHFENANCLLTDTSEVVGEHHVLSKEIVMVDQILEGAAFETGTHNVENLPGSPSKVEIVGQHTVETGISNFEKPCSLPLKGGCNLQIVESCNEGSAVEISNMKAGFSACSELKMDQTTHVENLSGEGKDNLYGKASVSNSEASLFSEKDSKVLDGQGDGSNCNYVRDHPSVTVACSSAEFHGQKPTAENIDAVDDANGLHKEDLNAGDGVSFATETGSMGIHKGNLGSNPSDSINMECCIVESLSSDKKVEPLSEVNNAVVHGSECETTEGLSEVNPNGPGLELEKGTLHNSALELSQDAVDQSLPALKTSSLVSGSERNGKLSHRTVGLSSPMAEPSSIESQSTSMKSHENHEAAAVDHEVASFKNAGNCVISLCIMPSTLVVLEALLEFYRFMLLQSLSFEIMCSYLTGFSHLSQDEGSFTFQVYPSRSLPGRETSKDAQSFPSIQSSTVSMTVKPSPSAPGVGQMGHTVPDLSPGSSQPPEGEIARGVSKGTAERKRRPSGKATGKENAKKENAKEKSPLRQSERGVKSRGVTRSPSSTAQLMRFEGLNPHGNVDCSGTIPSALNQQSFTDLQQIQLRAQIFVYGSMIQGAIPDEACMVSAFGASDGGRSAWEPVWRACVERLRVQKSHSSKSENPVQARSGSKPADQSIKQDVLQSKVLSSHVGQASSKATPSPVLNSMIPLSSPLWNISTPSCDGLQASGMPRTSPLDYRQTPSPLHSFQSPPPRSFVGLNTSWLSQAPFPVPWVASPQTSGFDFRARLSALPITETVNLNPVKESSAPFSSGTKDASHSSTVVHSQGPSTGTPCLPDMKKVTVSSGQNTTDTKARKRKKATASDDLSKIPFFARTQTESVSIPLVTSHLSTSVVVSTPACFVSKGSASKIVPSVPPTFSEDTSKSGQQNSEQKATLSEDTNKKVEEAKRQAEDAAVAAAAAVSQSENVWDQLNKQKRAGLIPDVGAKLDSAAVTIAAAASVAKAAAAAANIASNAALQARLMADEALVSSVISNPQSNAISDFANLGRATPASILKGGDGRNSSSSIIVAAREAARRRVEAASTASKHAENLGAIVKAAELTAEAVSRAGKIVAMGDPSSLNELVEAGPEAYVRVPQIPPEQSDHTRQRSEVGGIEGLSVSSRRSKEGPSEEEANTTNRDMSPLSRDVSRESMEPMRAVGGVSVSGSFTSGSGEMGSRGKRTRRTSDLAKSIKVIPESEIGSRPDSIPAQDENGKQVGTLKKNNIKEGCLVEVYKDGDEFKAAWYSANVLSLKDGKAFVVYSDIQSENGSRQLEEWVALEGEGNSAPRIRIAHNMTALRSEGSRKRRRAARGDNTWSVGDRVDAWIHDCWREGVVTEKNNKDDATLTVHFPAEGERSVVRQWDLRPTLIWKGGEWIEWSTSRERDPSSKGDTPQEKRLKLSSSSTGGKKKNITAKNIDHVESRKSAESGLLPLSDNENISHAVNNTGTEIKPDALGTVRSGPHKEGSRVIFGVPKPGKKRKFMDVSKHDVSERTTKTNEPNESIKLTNYLMRQGSGPRGWRNTKFEAKEKHLAESNPKVLKSGKLPSVSGRSLPPTGKFLTSSQSAQNEGTEMDHFIEDSISTDKMELGQQNVMGFGSFSKTDGAAEGPVAFSSLALPSHARSKKKPTSKAKSEQVNKGKLALSTGKLGKVEVKEKLESSIPGKSIPDVSEPRRSNRRIQPTSRLLEGLQSSLMISKIPAVSHDKSHRSQNSEGDNQG</sequence>
<keyword evidence="2" id="KW-1185">Reference proteome</keyword>
<protein>
    <submittedName>
        <fullName evidence="1">Uncharacterized protein</fullName>
    </submittedName>
</protein>
<name>A0ACB7X5J2_9ERIC</name>
<proteinExistence type="predicted"/>
<organism evidence="1 2">
    <name type="scientific">Vaccinium darrowii</name>
    <dbReference type="NCBI Taxonomy" id="229202"/>
    <lineage>
        <taxon>Eukaryota</taxon>
        <taxon>Viridiplantae</taxon>
        <taxon>Streptophyta</taxon>
        <taxon>Embryophyta</taxon>
        <taxon>Tracheophyta</taxon>
        <taxon>Spermatophyta</taxon>
        <taxon>Magnoliopsida</taxon>
        <taxon>eudicotyledons</taxon>
        <taxon>Gunneridae</taxon>
        <taxon>Pentapetalae</taxon>
        <taxon>asterids</taxon>
        <taxon>Ericales</taxon>
        <taxon>Ericaceae</taxon>
        <taxon>Vaccinioideae</taxon>
        <taxon>Vaccinieae</taxon>
        <taxon>Vaccinium</taxon>
    </lineage>
</organism>
<reference evidence="1 2" key="1">
    <citation type="journal article" date="2021" name="Hortic Res">
        <title>High-quality reference genome and annotation aids understanding of berry development for evergreen blueberry (Vaccinium darrowii).</title>
        <authorList>
            <person name="Yu J."/>
            <person name="Hulse-Kemp A.M."/>
            <person name="Babiker E."/>
            <person name="Staton M."/>
        </authorList>
    </citation>
    <scope>NUCLEOTIDE SEQUENCE [LARGE SCALE GENOMIC DNA]</scope>
    <source>
        <strain evidence="2">cv. NJ 8807/NJ 8810</strain>
        <tissue evidence="1">Young leaf</tissue>
    </source>
</reference>
<comment type="caution">
    <text evidence="1">The sequence shown here is derived from an EMBL/GenBank/DDBJ whole genome shotgun (WGS) entry which is preliminary data.</text>
</comment>
<evidence type="ECO:0000313" key="1">
    <source>
        <dbReference type="EMBL" id="KAH7836052.1"/>
    </source>
</evidence>
<dbReference type="Proteomes" id="UP000828048">
    <property type="component" value="Chromosome 2"/>
</dbReference>